<organism evidence="2 3">
    <name type="scientific">Actinoplanes siamensis</name>
    <dbReference type="NCBI Taxonomy" id="1223317"/>
    <lineage>
        <taxon>Bacteria</taxon>
        <taxon>Bacillati</taxon>
        <taxon>Actinomycetota</taxon>
        <taxon>Actinomycetes</taxon>
        <taxon>Micromonosporales</taxon>
        <taxon>Micromonosporaceae</taxon>
        <taxon>Actinoplanes</taxon>
    </lineage>
</organism>
<dbReference type="AlphaFoldDB" id="A0A919NC04"/>
<evidence type="ECO:0000313" key="2">
    <source>
        <dbReference type="EMBL" id="GIF08042.1"/>
    </source>
</evidence>
<dbReference type="EMBL" id="BOMW01000058">
    <property type="protein sequence ID" value="GIF08042.1"/>
    <property type="molecule type" value="Genomic_DNA"/>
</dbReference>
<dbReference type="Proteomes" id="UP000629619">
    <property type="component" value="Unassembled WGS sequence"/>
</dbReference>
<protein>
    <submittedName>
        <fullName evidence="2">Uncharacterized protein</fullName>
    </submittedName>
</protein>
<evidence type="ECO:0000313" key="3">
    <source>
        <dbReference type="Proteomes" id="UP000629619"/>
    </source>
</evidence>
<feature type="region of interest" description="Disordered" evidence="1">
    <location>
        <begin position="1"/>
        <end position="75"/>
    </location>
</feature>
<reference evidence="2" key="1">
    <citation type="submission" date="2021-01" db="EMBL/GenBank/DDBJ databases">
        <title>Whole genome shotgun sequence of Actinoplanes siamensis NBRC 109076.</title>
        <authorList>
            <person name="Komaki H."/>
            <person name="Tamura T."/>
        </authorList>
    </citation>
    <scope>NUCLEOTIDE SEQUENCE</scope>
    <source>
        <strain evidence="2">NBRC 109076</strain>
    </source>
</reference>
<name>A0A919NC04_9ACTN</name>
<sequence length="75" mass="8297">MTRLMDEADLETPEVDAAEQATNAVPAWPEEDLDEVPDRTGPAAGNGPMTPAFAEASEWDAEEQNRVVEFDDDYR</sequence>
<proteinExistence type="predicted"/>
<comment type="caution">
    <text evidence="2">The sequence shown here is derived from an EMBL/GenBank/DDBJ whole genome shotgun (WGS) entry which is preliminary data.</text>
</comment>
<accession>A0A919NC04</accession>
<gene>
    <name evidence="2" type="ORF">Asi03nite_55800</name>
</gene>
<feature type="compositionally biased region" description="Basic and acidic residues" evidence="1">
    <location>
        <begin position="63"/>
        <end position="75"/>
    </location>
</feature>
<evidence type="ECO:0000256" key="1">
    <source>
        <dbReference type="SAM" id="MobiDB-lite"/>
    </source>
</evidence>
<feature type="compositionally biased region" description="Acidic residues" evidence="1">
    <location>
        <begin position="7"/>
        <end position="17"/>
    </location>
</feature>
<keyword evidence="3" id="KW-1185">Reference proteome</keyword>
<dbReference type="RefSeq" id="WP_203683422.1">
    <property type="nucleotide sequence ID" value="NZ_BOMW01000058.1"/>
</dbReference>